<reference evidence="2 3" key="1">
    <citation type="submission" date="2020-02" db="EMBL/GenBank/DDBJ databases">
        <title>Draft genome sequence of Haematococcus lacustris strain NIES-144.</title>
        <authorList>
            <person name="Morimoto D."/>
            <person name="Nakagawa S."/>
            <person name="Yoshida T."/>
            <person name="Sawayama S."/>
        </authorList>
    </citation>
    <scope>NUCLEOTIDE SEQUENCE [LARGE SCALE GENOMIC DNA]</scope>
    <source>
        <strain evidence="2 3">NIES-144</strain>
    </source>
</reference>
<dbReference type="Proteomes" id="UP000485058">
    <property type="component" value="Unassembled WGS sequence"/>
</dbReference>
<feature type="signal peptide" evidence="1">
    <location>
        <begin position="1"/>
        <end position="16"/>
    </location>
</feature>
<evidence type="ECO:0000313" key="2">
    <source>
        <dbReference type="EMBL" id="GFH07342.1"/>
    </source>
</evidence>
<name>A0A699YWB9_HAELA</name>
<feature type="chain" id="PRO_5025395503" description="Secreted protein" evidence="1">
    <location>
        <begin position="17"/>
        <end position="94"/>
    </location>
</feature>
<evidence type="ECO:0000313" key="3">
    <source>
        <dbReference type="Proteomes" id="UP000485058"/>
    </source>
</evidence>
<comment type="caution">
    <text evidence="2">The sequence shown here is derived from an EMBL/GenBank/DDBJ whole genome shotgun (WGS) entry which is preliminary data.</text>
</comment>
<dbReference type="EMBL" id="BLLF01000089">
    <property type="protein sequence ID" value="GFH07342.1"/>
    <property type="molecule type" value="Genomic_DNA"/>
</dbReference>
<organism evidence="2 3">
    <name type="scientific">Haematococcus lacustris</name>
    <name type="common">Green alga</name>
    <name type="synonym">Haematococcus pluvialis</name>
    <dbReference type="NCBI Taxonomy" id="44745"/>
    <lineage>
        <taxon>Eukaryota</taxon>
        <taxon>Viridiplantae</taxon>
        <taxon>Chlorophyta</taxon>
        <taxon>core chlorophytes</taxon>
        <taxon>Chlorophyceae</taxon>
        <taxon>CS clade</taxon>
        <taxon>Chlamydomonadales</taxon>
        <taxon>Haematococcaceae</taxon>
        <taxon>Haematococcus</taxon>
    </lineage>
</organism>
<proteinExistence type="predicted"/>
<accession>A0A699YWB9</accession>
<evidence type="ECO:0000256" key="1">
    <source>
        <dbReference type="SAM" id="SignalP"/>
    </source>
</evidence>
<evidence type="ECO:0008006" key="4">
    <source>
        <dbReference type="Google" id="ProtNLM"/>
    </source>
</evidence>
<keyword evidence="3" id="KW-1185">Reference proteome</keyword>
<gene>
    <name evidence="2" type="ORF">HaLaN_02129</name>
</gene>
<keyword evidence="1" id="KW-0732">Signal</keyword>
<dbReference type="AlphaFoldDB" id="A0A699YWB9"/>
<protein>
    <recommendedName>
        <fullName evidence="4">Secreted protein</fullName>
    </recommendedName>
</protein>
<sequence>MSKSGCKVLLALAVTATEPSGPITGGRAWDRKAGLRPLHCSHQGWRGRLQAVSYLAIKRGKVGIKACNRTNAVEAVIVQAACSNALVWLKPNTI</sequence>